<dbReference type="InterPro" id="IPR038501">
    <property type="entry name" value="Spore_GerAC_C_sf"/>
</dbReference>
<dbReference type="GO" id="GO:0009847">
    <property type="term" value="P:spore germination"/>
    <property type="evidence" value="ECO:0007669"/>
    <property type="project" value="InterPro"/>
</dbReference>
<feature type="domain" description="Spore germination GerAC-like C-terminal" evidence="8">
    <location>
        <begin position="222"/>
        <end position="381"/>
    </location>
</feature>
<evidence type="ECO:0000256" key="1">
    <source>
        <dbReference type="ARBA" id="ARBA00004635"/>
    </source>
</evidence>
<keyword evidence="3" id="KW-0309">Germination</keyword>
<keyword evidence="6" id="KW-0564">Palmitate</keyword>
<evidence type="ECO:0000313" key="11">
    <source>
        <dbReference type="Proteomes" id="UP000195437"/>
    </source>
</evidence>
<evidence type="ECO:0000256" key="4">
    <source>
        <dbReference type="ARBA" id="ARBA00022729"/>
    </source>
</evidence>
<reference evidence="11" key="1">
    <citation type="submission" date="2017-05" db="EMBL/GenBank/DDBJ databases">
        <authorList>
            <person name="Sung H."/>
        </authorList>
    </citation>
    <scope>NUCLEOTIDE SEQUENCE [LARGE SCALE GENOMIC DNA]</scope>
    <source>
        <strain evidence="11">AR23208</strain>
    </source>
</reference>
<dbReference type="OrthoDB" id="9816067at2"/>
<dbReference type="PANTHER" id="PTHR35789:SF1">
    <property type="entry name" value="SPORE GERMINATION PROTEIN B3"/>
    <property type="match status" value="1"/>
</dbReference>
<evidence type="ECO:0000259" key="9">
    <source>
        <dbReference type="Pfam" id="PF25198"/>
    </source>
</evidence>
<dbReference type="NCBIfam" id="TIGR02887">
    <property type="entry name" value="spore_ger_x_C"/>
    <property type="match status" value="1"/>
</dbReference>
<dbReference type="Proteomes" id="UP000195437">
    <property type="component" value="Chromosome"/>
</dbReference>
<evidence type="ECO:0000256" key="6">
    <source>
        <dbReference type="ARBA" id="ARBA00023139"/>
    </source>
</evidence>
<dbReference type="Pfam" id="PF05504">
    <property type="entry name" value="Spore_GerAC"/>
    <property type="match status" value="1"/>
</dbReference>
<name>A0A1Y0ISX7_9BACL</name>
<sequence length="395" mass="43987">MRRRLVLILLLFSVLLTGCFGAREIDQLALVTAVGIDKGSKDGLIKVTTQIARPGDVRGQTGSPAAGTGEPIWTASAEGESIFAAIRNLARYSSRRIFWAHNQVIIISEDVARDGITDVIDFFSRNHELRMRTWVVVTPGKAWEVVATKTGLEIIPGVSIDKVFRYSDIVSEAPRTDMRTLSAAFLSESTHPVLAKIQARSRQISADRNSEFGTNPQIEMAGTAVFKRDKMVGWLNLEQSRGLLWFIHKVQSRVIALDCGGGKPLSLEIKNNSFQVTPLYQNSKVSFQIKLHAEIDLVELGCSPDQSQIEIMQQLEPHTVELLTHEVQSVIEAAQKTYGVDILELGKVFQNRYPSEWQMIKKDWDQVFPEAEVSVKVDVHIGSPVLLSKPMRPGK</sequence>
<protein>
    <submittedName>
        <fullName evidence="10">Uncharacterized protein</fullName>
    </submittedName>
</protein>
<dbReference type="Gene3D" id="6.20.190.10">
    <property type="entry name" value="Nutrient germinant receptor protein C, domain 1"/>
    <property type="match status" value="1"/>
</dbReference>
<evidence type="ECO:0000256" key="5">
    <source>
        <dbReference type="ARBA" id="ARBA00023136"/>
    </source>
</evidence>
<accession>A0A1Y0ISX7</accession>
<dbReference type="InterPro" id="IPR046953">
    <property type="entry name" value="Spore_GerAC-like_C"/>
</dbReference>
<dbReference type="PROSITE" id="PS51257">
    <property type="entry name" value="PROKAR_LIPOPROTEIN"/>
    <property type="match status" value="1"/>
</dbReference>
<dbReference type="EMBL" id="CP021434">
    <property type="protein sequence ID" value="ARU63742.1"/>
    <property type="molecule type" value="Genomic_DNA"/>
</dbReference>
<evidence type="ECO:0000256" key="7">
    <source>
        <dbReference type="ARBA" id="ARBA00023288"/>
    </source>
</evidence>
<evidence type="ECO:0000313" key="10">
    <source>
        <dbReference type="EMBL" id="ARU63742.1"/>
    </source>
</evidence>
<comment type="similarity">
    <text evidence="2">Belongs to the GerABKC lipoprotein family.</text>
</comment>
<keyword evidence="4" id="KW-0732">Signal</keyword>
<dbReference type="InterPro" id="IPR057336">
    <property type="entry name" value="GerAC_N"/>
</dbReference>
<keyword evidence="5" id="KW-0472">Membrane</keyword>
<dbReference type="GO" id="GO:0016020">
    <property type="term" value="C:membrane"/>
    <property type="evidence" value="ECO:0007669"/>
    <property type="project" value="UniProtKB-SubCell"/>
</dbReference>
<keyword evidence="7" id="KW-0449">Lipoprotein</keyword>
<organism evidence="10 11">
    <name type="scientific">Tumebacillus avium</name>
    <dbReference type="NCBI Taxonomy" id="1903704"/>
    <lineage>
        <taxon>Bacteria</taxon>
        <taxon>Bacillati</taxon>
        <taxon>Bacillota</taxon>
        <taxon>Bacilli</taxon>
        <taxon>Bacillales</taxon>
        <taxon>Alicyclobacillaceae</taxon>
        <taxon>Tumebacillus</taxon>
    </lineage>
</organism>
<evidence type="ECO:0000256" key="2">
    <source>
        <dbReference type="ARBA" id="ARBA00007886"/>
    </source>
</evidence>
<dbReference type="InterPro" id="IPR008844">
    <property type="entry name" value="Spore_GerAC-like"/>
</dbReference>
<dbReference type="PANTHER" id="PTHR35789">
    <property type="entry name" value="SPORE GERMINATION PROTEIN B3"/>
    <property type="match status" value="1"/>
</dbReference>
<dbReference type="KEGG" id="tum:CBW65_01635"/>
<comment type="subcellular location">
    <subcellularLocation>
        <location evidence="1">Membrane</location>
        <topology evidence="1">Lipid-anchor</topology>
    </subcellularLocation>
</comment>
<evidence type="ECO:0000256" key="3">
    <source>
        <dbReference type="ARBA" id="ARBA00022544"/>
    </source>
</evidence>
<dbReference type="Pfam" id="PF25198">
    <property type="entry name" value="Spore_GerAC_N"/>
    <property type="match status" value="1"/>
</dbReference>
<feature type="domain" description="Spore germination protein N-terminal" evidence="9">
    <location>
        <begin position="22"/>
        <end position="198"/>
    </location>
</feature>
<keyword evidence="11" id="KW-1185">Reference proteome</keyword>
<dbReference type="AlphaFoldDB" id="A0A1Y0ISX7"/>
<gene>
    <name evidence="10" type="ORF">CBW65_01635</name>
</gene>
<evidence type="ECO:0000259" key="8">
    <source>
        <dbReference type="Pfam" id="PF05504"/>
    </source>
</evidence>
<proteinExistence type="inferred from homology"/>
<dbReference type="Gene3D" id="3.30.300.210">
    <property type="entry name" value="Nutrient germinant receptor protein C, domain 3"/>
    <property type="match status" value="1"/>
</dbReference>